<proteinExistence type="predicted"/>
<dbReference type="EMBL" id="LGUF01000007">
    <property type="protein sequence ID" value="KON87002.1"/>
    <property type="molecule type" value="Genomic_DNA"/>
</dbReference>
<feature type="domain" description="Rubrerythrin diiron-binding" evidence="1">
    <location>
        <begin position="103"/>
        <end position="184"/>
    </location>
</feature>
<evidence type="ECO:0000313" key="3">
    <source>
        <dbReference type="Proteomes" id="UP000037109"/>
    </source>
</evidence>
<dbReference type="InterPro" id="IPR012347">
    <property type="entry name" value="Ferritin-like"/>
</dbReference>
<dbReference type="PATRIC" id="fig|1459.3.peg.1997"/>
<dbReference type="SUPFAM" id="SSF47240">
    <property type="entry name" value="Ferritin-like"/>
    <property type="match status" value="2"/>
</dbReference>
<accession>A0A0M0GBW6</accession>
<sequence length="305" mass="35188">MYSNQNINNYGPYYNDYYRTTNDTQLVNDIQKAINAEYSAVACYEKLAKLAPTQDERNKILEIQKDESRHLEEFSRIYTNLTGRQPIFKISEECPDKYRAGIEFAFKDEQEAVDFYLDIADKAQDATIKDRFRRAAADEQNHAVWFLFFFQNSKVTHTNRQVENYGAKGALSASTLSVPQMLTYALQDEYLAQARYDNILGTFGYIRTFAQIKEAEMRHINALLPLFERYQVPLPVDISQSFVSTPENIKAAYAAGVQGEIDNISMYERFLSLDIPNDMRTVFSQLRNASLNHLAAFERGLARTF</sequence>
<evidence type="ECO:0000259" key="1">
    <source>
        <dbReference type="Pfam" id="PF02915"/>
    </source>
</evidence>
<dbReference type="AlphaFoldDB" id="A0A0M0GBW6"/>
<dbReference type="GO" id="GO:0016491">
    <property type="term" value="F:oxidoreductase activity"/>
    <property type="evidence" value="ECO:0007669"/>
    <property type="project" value="InterPro"/>
</dbReference>
<name>A0A0M0GBW6_SPOGL</name>
<dbReference type="OrthoDB" id="573482at2"/>
<dbReference type="Proteomes" id="UP000037109">
    <property type="component" value="Unassembled WGS sequence"/>
</dbReference>
<dbReference type="Gene3D" id="1.20.5.420">
    <property type="entry name" value="Immunoglobulin FC, subunit C"/>
    <property type="match status" value="1"/>
</dbReference>
<dbReference type="GO" id="GO:0046872">
    <property type="term" value="F:metal ion binding"/>
    <property type="evidence" value="ECO:0007669"/>
    <property type="project" value="InterPro"/>
</dbReference>
<comment type="caution">
    <text evidence="2">The sequence shown here is derived from an EMBL/GenBank/DDBJ whole genome shotgun (WGS) entry which is preliminary data.</text>
</comment>
<keyword evidence="3" id="KW-1185">Reference proteome</keyword>
<dbReference type="InterPro" id="IPR009078">
    <property type="entry name" value="Ferritin-like_SF"/>
</dbReference>
<dbReference type="InterPro" id="IPR003251">
    <property type="entry name" value="Rr_diiron-bd_dom"/>
</dbReference>
<dbReference type="Pfam" id="PF02915">
    <property type="entry name" value="Rubrerythrin"/>
    <property type="match status" value="1"/>
</dbReference>
<evidence type="ECO:0000313" key="2">
    <source>
        <dbReference type="EMBL" id="KON87002.1"/>
    </source>
</evidence>
<protein>
    <recommendedName>
        <fullName evidence="1">Rubrerythrin diiron-binding domain-containing protein</fullName>
    </recommendedName>
</protein>
<dbReference type="RefSeq" id="WP_053434355.1">
    <property type="nucleotide sequence ID" value="NZ_LGUF01000007.1"/>
</dbReference>
<dbReference type="Gene3D" id="1.20.1260.10">
    <property type="match status" value="1"/>
</dbReference>
<dbReference type="InterPro" id="IPR019243">
    <property type="entry name" value="DUF2202"/>
</dbReference>
<dbReference type="STRING" id="1459.AF332_09385"/>
<organism evidence="2 3">
    <name type="scientific">Sporosarcina globispora</name>
    <name type="common">Bacillus globisporus</name>
    <dbReference type="NCBI Taxonomy" id="1459"/>
    <lineage>
        <taxon>Bacteria</taxon>
        <taxon>Bacillati</taxon>
        <taxon>Bacillota</taxon>
        <taxon>Bacilli</taxon>
        <taxon>Bacillales</taxon>
        <taxon>Caryophanaceae</taxon>
        <taxon>Sporosarcina</taxon>
    </lineage>
</organism>
<dbReference type="CDD" id="cd00657">
    <property type="entry name" value="Ferritin_like"/>
    <property type="match status" value="1"/>
</dbReference>
<dbReference type="CDD" id="cd01048">
    <property type="entry name" value="Ferritin_like_AB2"/>
    <property type="match status" value="1"/>
</dbReference>
<dbReference type="Gene3D" id="1.20.120.660">
    <property type="entry name" value="IL-4 antagonist (De novo design) like domain"/>
    <property type="match status" value="1"/>
</dbReference>
<reference evidence="3" key="1">
    <citation type="submission" date="2015-07" db="EMBL/GenBank/DDBJ databases">
        <title>Fjat-10036 dsm4.</title>
        <authorList>
            <person name="Liu B."/>
            <person name="Wang J."/>
            <person name="Zhu Y."/>
            <person name="Liu G."/>
            <person name="Chen Q."/>
            <person name="Chen Z."/>
            <person name="Lan J."/>
            <person name="Che J."/>
            <person name="Ge C."/>
            <person name="Shi H."/>
            <person name="Pan Z."/>
            <person name="Liu X."/>
        </authorList>
    </citation>
    <scope>NUCLEOTIDE SEQUENCE [LARGE SCALE GENOMIC DNA]</scope>
    <source>
        <strain evidence="3">DSM 4</strain>
    </source>
</reference>
<gene>
    <name evidence="2" type="ORF">AF332_09385</name>
</gene>